<dbReference type="RefSeq" id="WP_312548476.1">
    <property type="nucleotide sequence ID" value="NZ_JBHRVV010000001.1"/>
</dbReference>
<dbReference type="Proteomes" id="UP001595665">
    <property type="component" value="Unassembled WGS sequence"/>
</dbReference>
<proteinExistence type="predicted"/>
<dbReference type="EMBL" id="JBHRVV010000001">
    <property type="protein sequence ID" value="MFC3460135.1"/>
    <property type="molecule type" value="Genomic_DNA"/>
</dbReference>
<accession>A0ABV7PPP8</accession>
<sequence>MMDAGARFRHDSAGMEGNKNRDQLLTTEFIAQQSPALAVLIMHVRAVLAQDFADKRSVLHDGLRSK</sequence>
<keyword evidence="2" id="KW-1185">Reference proteome</keyword>
<evidence type="ECO:0000313" key="1">
    <source>
        <dbReference type="EMBL" id="MFC3460135.1"/>
    </source>
</evidence>
<evidence type="ECO:0000313" key="2">
    <source>
        <dbReference type="Proteomes" id="UP001595665"/>
    </source>
</evidence>
<reference evidence="2" key="1">
    <citation type="journal article" date="2019" name="Int. J. Syst. Evol. Microbiol.">
        <title>The Global Catalogue of Microorganisms (GCM) 10K type strain sequencing project: providing services to taxonomists for standard genome sequencing and annotation.</title>
        <authorList>
            <consortium name="The Broad Institute Genomics Platform"/>
            <consortium name="The Broad Institute Genome Sequencing Center for Infectious Disease"/>
            <person name="Wu L."/>
            <person name="Ma J."/>
        </authorList>
    </citation>
    <scope>NUCLEOTIDE SEQUENCE [LARGE SCALE GENOMIC DNA]</scope>
    <source>
        <strain evidence="2">CCM 7480</strain>
    </source>
</reference>
<organism evidence="1 2">
    <name type="scientific">Massilia haematophila</name>
    <dbReference type="NCBI Taxonomy" id="457923"/>
    <lineage>
        <taxon>Bacteria</taxon>
        <taxon>Pseudomonadati</taxon>
        <taxon>Pseudomonadota</taxon>
        <taxon>Betaproteobacteria</taxon>
        <taxon>Burkholderiales</taxon>
        <taxon>Oxalobacteraceae</taxon>
        <taxon>Telluria group</taxon>
        <taxon>Massilia</taxon>
    </lineage>
</organism>
<comment type="caution">
    <text evidence="1">The sequence shown here is derived from an EMBL/GenBank/DDBJ whole genome shotgun (WGS) entry which is preliminary data.</text>
</comment>
<protein>
    <submittedName>
        <fullName evidence="1">Uncharacterized protein</fullName>
    </submittedName>
</protein>
<name>A0ABV7PPP8_9BURK</name>
<gene>
    <name evidence="1" type="ORF">ACFOPH_18035</name>
</gene>